<proteinExistence type="predicted"/>
<reference evidence="2" key="2">
    <citation type="submission" date="2020-09" db="EMBL/GenBank/DDBJ databases">
        <authorList>
            <person name="Sun Q."/>
            <person name="Ohkuma M."/>
        </authorList>
    </citation>
    <scope>NUCLEOTIDE SEQUENCE</scope>
    <source>
        <strain evidence="2">JCM 4369</strain>
    </source>
</reference>
<organism evidence="2 3">
    <name type="scientific">Streptomyces filipinensis</name>
    <dbReference type="NCBI Taxonomy" id="66887"/>
    <lineage>
        <taxon>Bacteria</taxon>
        <taxon>Bacillati</taxon>
        <taxon>Actinomycetota</taxon>
        <taxon>Actinomycetes</taxon>
        <taxon>Kitasatosporales</taxon>
        <taxon>Streptomycetaceae</taxon>
        <taxon>Streptomyces</taxon>
    </lineage>
</organism>
<accession>A0A918IB84</accession>
<sequence>MAALKLRRMAMALSSCAVAAGTVTAPAVTDAAAQGCYVDAFPPGGGTNIGGSPNRYKWDNTPYIGARYDRCNGYVYVIYGGYNATHYNVRWVAPGGPWEQGELNAGKGLWSWPARHGDYNLVVQACNRGGFLSRSKCTNWSPQLYLNTR</sequence>
<comment type="caution">
    <text evidence="2">The sequence shown here is derived from an EMBL/GenBank/DDBJ whole genome shotgun (WGS) entry which is preliminary data.</text>
</comment>
<dbReference type="RefSeq" id="WP_191874536.1">
    <property type="nucleotide sequence ID" value="NZ_BMTD01000007.1"/>
</dbReference>
<evidence type="ECO:0000313" key="3">
    <source>
        <dbReference type="Proteomes" id="UP000618795"/>
    </source>
</evidence>
<feature type="signal peptide" evidence="1">
    <location>
        <begin position="1"/>
        <end position="19"/>
    </location>
</feature>
<gene>
    <name evidence="2" type="ORF">GCM10010260_36470</name>
</gene>
<keyword evidence="3" id="KW-1185">Reference proteome</keyword>
<feature type="chain" id="PRO_5039631370" description="Secreted protein" evidence="1">
    <location>
        <begin position="20"/>
        <end position="149"/>
    </location>
</feature>
<reference evidence="2" key="1">
    <citation type="journal article" date="2014" name="Int. J. Syst. Evol. Microbiol.">
        <title>Complete genome sequence of Corynebacterium casei LMG S-19264T (=DSM 44701T), isolated from a smear-ripened cheese.</title>
        <authorList>
            <consortium name="US DOE Joint Genome Institute (JGI-PGF)"/>
            <person name="Walter F."/>
            <person name="Albersmeier A."/>
            <person name="Kalinowski J."/>
            <person name="Ruckert C."/>
        </authorList>
    </citation>
    <scope>NUCLEOTIDE SEQUENCE</scope>
    <source>
        <strain evidence="2">JCM 4369</strain>
    </source>
</reference>
<evidence type="ECO:0008006" key="4">
    <source>
        <dbReference type="Google" id="ProtNLM"/>
    </source>
</evidence>
<dbReference type="EMBL" id="BMTD01000007">
    <property type="protein sequence ID" value="GGU97372.1"/>
    <property type="molecule type" value="Genomic_DNA"/>
</dbReference>
<name>A0A918IB84_9ACTN</name>
<keyword evidence="1" id="KW-0732">Signal</keyword>
<protein>
    <recommendedName>
        <fullName evidence="4">Secreted protein</fullName>
    </recommendedName>
</protein>
<evidence type="ECO:0000313" key="2">
    <source>
        <dbReference type="EMBL" id="GGU97372.1"/>
    </source>
</evidence>
<evidence type="ECO:0000256" key="1">
    <source>
        <dbReference type="SAM" id="SignalP"/>
    </source>
</evidence>
<dbReference type="AlphaFoldDB" id="A0A918IB84"/>
<dbReference type="Proteomes" id="UP000618795">
    <property type="component" value="Unassembled WGS sequence"/>
</dbReference>